<dbReference type="AlphaFoldDB" id="A0A8B6FC99"/>
<reference evidence="2" key="1">
    <citation type="submission" date="2018-11" db="EMBL/GenBank/DDBJ databases">
        <authorList>
            <person name="Alioto T."/>
            <person name="Alioto T."/>
        </authorList>
    </citation>
    <scope>NUCLEOTIDE SEQUENCE</scope>
</reference>
<organism evidence="2 3">
    <name type="scientific">Mytilus galloprovincialis</name>
    <name type="common">Mediterranean mussel</name>
    <dbReference type="NCBI Taxonomy" id="29158"/>
    <lineage>
        <taxon>Eukaryota</taxon>
        <taxon>Metazoa</taxon>
        <taxon>Spiralia</taxon>
        <taxon>Lophotrochozoa</taxon>
        <taxon>Mollusca</taxon>
        <taxon>Bivalvia</taxon>
        <taxon>Autobranchia</taxon>
        <taxon>Pteriomorphia</taxon>
        <taxon>Mytilida</taxon>
        <taxon>Mytiloidea</taxon>
        <taxon>Mytilidae</taxon>
        <taxon>Mytilinae</taxon>
        <taxon>Mytilus</taxon>
    </lineage>
</organism>
<evidence type="ECO:0000256" key="1">
    <source>
        <dbReference type="SAM" id="MobiDB-lite"/>
    </source>
</evidence>
<name>A0A8B6FC99_MYTGA</name>
<gene>
    <name evidence="2" type="ORF">MGAL_10B041813</name>
</gene>
<protein>
    <submittedName>
        <fullName evidence="2">Uncharacterized protein</fullName>
    </submittedName>
</protein>
<dbReference type="EMBL" id="UYJE01006537">
    <property type="protein sequence ID" value="VDI46811.1"/>
    <property type="molecule type" value="Genomic_DNA"/>
</dbReference>
<feature type="region of interest" description="Disordered" evidence="1">
    <location>
        <begin position="49"/>
        <end position="74"/>
    </location>
</feature>
<evidence type="ECO:0000313" key="2">
    <source>
        <dbReference type="EMBL" id="VDI46811.1"/>
    </source>
</evidence>
<keyword evidence="3" id="KW-1185">Reference proteome</keyword>
<accession>A0A8B6FC99</accession>
<evidence type="ECO:0000313" key="3">
    <source>
        <dbReference type="Proteomes" id="UP000596742"/>
    </source>
</evidence>
<proteinExistence type="predicted"/>
<sequence>MKDRFERMKKKLKTSGESNIEIPTEFTVFESQHDLKVPVKRKKLVTQRLPREKMKVSTSCPEPQAKEKKKKKTTDRFELLAEASERRHTEKMECFKSLIDVMKDIAKK</sequence>
<comment type="caution">
    <text evidence="2">The sequence shown here is derived from an EMBL/GenBank/DDBJ whole genome shotgun (WGS) entry which is preliminary data.</text>
</comment>
<dbReference type="Proteomes" id="UP000596742">
    <property type="component" value="Unassembled WGS sequence"/>
</dbReference>